<comment type="caution">
    <text evidence="2">The sequence shown here is derived from an EMBL/GenBank/DDBJ whole genome shotgun (WGS) entry which is preliminary data.</text>
</comment>
<keyword evidence="3" id="KW-1185">Reference proteome</keyword>
<gene>
    <name evidence="2" type="ORF">ACRB68_36770</name>
</gene>
<reference evidence="2 3" key="1">
    <citation type="submission" date="2019-10" db="EMBL/GenBank/DDBJ databases">
        <title>Actinomadura rubteroloni sp. nov. and Actinomadura macrotermitis sp. nov., isolated from the gut of fungus growing-termite Macrotermes natalensis.</title>
        <authorList>
            <person name="Benndorf R."/>
            <person name="Martin K."/>
            <person name="Kuefner M."/>
            <person name="De Beer W."/>
            <person name="Kaster A.-K."/>
            <person name="Vollmers J."/>
            <person name="Poulsen M."/>
            <person name="Beemelmanns C."/>
        </authorList>
    </citation>
    <scope>NUCLEOTIDE SEQUENCE [LARGE SCALE GENOMIC DNA]</scope>
    <source>
        <strain evidence="2 3">RB68</strain>
    </source>
</reference>
<evidence type="ECO:0000259" key="1">
    <source>
        <dbReference type="Pfam" id="PF04149"/>
    </source>
</evidence>
<dbReference type="Proteomes" id="UP000487268">
    <property type="component" value="Unassembled WGS sequence"/>
</dbReference>
<evidence type="ECO:0000313" key="2">
    <source>
        <dbReference type="EMBL" id="MQY05600.1"/>
    </source>
</evidence>
<dbReference type="EMBL" id="WEGH01000002">
    <property type="protein sequence ID" value="MQY05600.1"/>
    <property type="molecule type" value="Genomic_DNA"/>
</dbReference>
<proteinExistence type="predicted"/>
<dbReference type="InterPro" id="IPR007278">
    <property type="entry name" value="DUF397"/>
</dbReference>
<feature type="domain" description="DUF397" evidence="1">
    <location>
        <begin position="6"/>
        <end position="58"/>
    </location>
</feature>
<dbReference type="Pfam" id="PF04149">
    <property type="entry name" value="DUF397"/>
    <property type="match status" value="1"/>
</dbReference>
<dbReference type="RefSeq" id="WP_328594382.1">
    <property type="nucleotide sequence ID" value="NZ_WEGH01000002.1"/>
</dbReference>
<protein>
    <recommendedName>
        <fullName evidence="1">DUF397 domain-containing protein</fullName>
    </recommendedName>
</protein>
<accession>A0A7K0BWP8</accession>
<sequence>MIHRIEWRKAGSSKIEGECVELSTNATEVTYIRDSKDPHGPRLALRAAGLAALVGRIKSGALDL</sequence>
<evidence type="ECO:0000313" key="3">
    <source>
        <dbReference type="Proteomes" id="UP000487268"/>
    </source>
</evidence>
<organism evidence="2 3">
    <name type="scientific">Actinomadura macrotermitis</name>
    <dbReference type="NCBI Taxonomy" id="2585200"/>
    <lineage>
        <taxon>Bacteria</taxon>
        <taxon>Bacillati</taxon>
        <taxon>Actinomycetota</taxon>
        <taxon>Actinomycetes</taxon>
        <taxon>Streptosporangiales</taxon>
        <taxon>Thermomonosporaceae</taxon>
        <taxon>Actinomadura</taxon>
    </lineage>
</organism>
<dbReference type="AlphaFoldDB" id="A0A7K0BWP8"/>
<name>A0A7K0BWP8_9ACTN</name>